<reference evidence="1 2" key="1">
    <citation type="journal article" date="2022" name="Nat. Genet.">
        <title>Improved pea reference genome and pan-genome highlight genomic features and evolutionary characteristics.</title>
        <authorList>
            <person name="Yang T."/>
            <person name="Liu R."/>
            <person name="Luo Y."/>
            <person name="Hu S."/>
            <person name="Wang D."/>
            <person name="Wang C."/>
            <person name="Pandey M.K."/>
            <person name="Ge S."/>
            <person name="Xu Q."/>
            <person name="Li N."/>
            <person name="Li G."/>
            <person name="Huang Y."/>
            <person name="Saxena R.K."/>
            <person name="Ji Y."/>
            <person name="Li M."/>
            <person name="Yan X."/>
            <person name="He Y."/>
            <person name="Liu Y."/>
            <person name="Wang X."/>
            <person name="Xiang C."/>
            <person name="Varshney R.K."/>
            <person name="Ding H."/>
            <person name="Gao S."/>
            <person name="Zong X."/>
        </authorList>
    </citation>
    <scope>NUCLEOTIDE SEQUENCE [LARGE SCALE GENOMIC DNA]</scope>
    <source>
        <strain evidence="1 2">cv. Zhongwan 6</strain>
    </source>
</reference>
<dbReference type="Gramene" id="Psat04G0577100-T1">
    <property type="protein sequence ID" value="KAI5422450.1"/>
    <property type="gene ID" value="KIW84_045771"/>
</dbReference>
<comment type="caution">
    <text evidence="1">The sequence shown here is derived from an EMBL/GenBank/DDBJ whole genome shotgun (WGS) entry which is preliminary data.</text>
</comment>
<name>A0A9D5AXM3_PEA</name>
<keyword evidence="2" id="KW-1185">Reference proteome</keyword>
<protein>
    <submittedName>
        <fullName evidence="1">Uncharacterized protein</fullName>
    </submittedName>
</protein>
<gene>
    <name evidence="1" type="ORF">KIW84_045771</name>
</gene>
<accession>A0A9D5AXM3</accession>
<proteinExistence type="predicted"/>
<dbReference type="AlphaFoldDB" id="A0A9D5AXM3"/>
<dbReference type="EMBL" id="JAMSHJ010000004">
    <property type="protein sequence ID" value="KAI5422450.1"/>
    <property type="molecule type" value="Genomic_DNA"/>
</dbReference>
<evidence type="ECO:0000313" key="1">
    <source>
        <dbReference type="EMBL" id="KAI5422450.1"/>
    </source>
</evidence>
<sequence>MAYELRSKGIFDRQGFKKPTSTSIDYEPPVPIPKRLRTKVQCSKEFVDEVLSKKAKRSFATCSSSLPVLCSKVIHLLPEDSLQKYKDKFLYKHVDPEYFVDSTAEIELKTNFLKPFVNHHLLKFIGMKRKHNPDCVKAFYCNLEITHAGLKNSDYDKFSFVMSISKVVCKNMEMSNSQINQVKFDMRLLHLIVVKILARKPRNSSRVDDRDLYLMWSLTHGVETIGLGSSLIGLSIA</sequence>
<evidence type="ECO:0000313" key="2">
    <source>
        <dbReference type="Proteomes" id="UP001058974"/>
    </source>
</evidence>
<organism evidence="1 2">
    <name type="scientific">Pisum sativum</name>
    <name type="common">Garden pea</name>
    <name type="synonym">Lathyrus oleraceus</name>
    <dbReference type="NCBI Taxonomy" id="3888"/>
    <lineage>
        <taxon>Eukaryota</taxon>
        <taxon>Viridiplantae</taxon>
        <taxon>Streptophyta</taxon>
        <taxon>Embryophyta</taxon>
        <taxon>Tracheophyta</taxon>
        <taxon>Spermatophyta</taxon>
        <taxon>Magnoliopsida</taxon>
        <taxon>eudicotyledons</taxon>
        <taxon>Gunneridae</taxon>
        <taxon>Pentapetalae</taxon>
        <taxon>rosids</taxon>
        <taxon>fabids</taxon>
        <taxon>Fabales</taxon>
        <taxon>Fabaceae</taxon>
        <taxon>Papilionoideae</taxon>
        <taxon>50 kb inversion clade</taxon>
        <taxon>NPAAA clade</taxon>
        <taxon>Hologalegina</taxon>
        <taxon>IRL clade</taxon>
        <taxon>Fabeae</taxon>
        <taxon>Lathyrus</taxon>
    </lineage>
</organism>
<dbReference type="Proteomes" id="UP001058974">
    <property type="component" value="Chromosome 4"/>
</dbReference>